<accession>A0ABN8XQL8</accession>
<protein>
    <submittedName>
        <fullName evidence="2">Uncharacterized protein</fullName>
    </submittedName>
</protein>
<gene>
    <name evidence="2" type="ORF">MRATA1EN1_LOCUS186</name>
</gene>
<evidence type="ECO:0000256" key="1">
    <source>
        <dbReference type="SAM" id="Phobius"/>
    </source>
</evidence>
<evidence type="ECO:0000313" key="2">
    <source>
        <dbReference type="EMBL" id="CAI9151224.1"/>
    </source>
</evidence>
<keyword evidence="1" id="KW-1133">Transmembrane helix</keyword>
<name>A0ABN8XQL8_RANTA</name>
<keyword evidence="1" id="KW-0812">Transmembrane</keyword>
<organism evidence="2 3">
    <name type="scientific">Rangifer tarandus platyrhynchus</name>
    <name type="common">Svalbard reindeer</name>
    <dbReference type="NCBI Taxonomy" id="3082113"/>
    <lineage>
        <taxon>Eukaryota</taxon>
        <taxon>Metazoa</taxon>
        <taxon>Chordata</taxon>
        <taxon>Craniata</taxon>
        <taxon>Vertebrata</taxon>
        <taxon>Euteleostomi</taxon>
        <taxon>Mammalia</taxon>
        <taxon>Eutheria</taxon>
        <taxon>Laurasiatheria</taxon>
        <taxon>Artiodactyla</taxon>
        <taxon>Ruminantia</taxon>
        <taxon>Pecora</taxon>
        <taxon>Cervidae</taxon>
        <taxon>Odocoileinae</taxon>
        <taxon>Rangifer</taxon>
    </lineage>
</organism>
<proteinExistence type="predicted"/>
<dbReference type="EMBL" id="OX459937">
    <property type="protein sequence ID" value="CAI9151224.1"/>
    <property type="molecule type" value="Genomic_DNA"/>
</dbReference>
<keyword evidence="1" id="KW-0472">Membrane</keyword>
<feature type="transmembrane region" description="Helical" evidence="1">
    <location>
        <begin position="49"/>
        <end position="70"/>
    </location>
</feature>
<sequence>MEFIFYIGKDFRHNPASLLYWFSITAVTNYYKSSGLTQYQCKFIIFKKIIYLLIFSCAVSLLLEGLFSSYSKQRILCCSAQTYYIGFSCFGAWALEHVGFISCSSQVLEHRLNSCGARA</sequence>
<evidence type="ECO:0000313" key="3">
    <source>
        <dbReference type="Proteomes" id="UP001176941"/>
    </source>
</evidence>
<dbReference type="Proteomes" id="UP001176941">
    <property type="component" value="Chromosome 1"/>
</dbReference>
<keyword evidence="3" id="KW-1185">Reference proteome</keyword>
<reference evidence="2" key="1">
    <citation type="submission" date="2023-04" db="EMBL/GenBank/DDBJ databases">
        <authorList>
            <consortium name="ELIXIR-Norway"/>
        </authorList>
    </citation>
    <scope>NUCLEOTIDE SEQUENCE [LARGE SCALE GENOMIC DNA]</scope>
</reference>